<evidence type="ECO:0000256" key="2">
    <source>
        <dbReference type="ARBA" id="ARBA00023015"/>
    </source>
</evidence>
<dbReference type="PRINTS" id="PR00937">
    <property type="entry name" value="TBOX"/>
</dbReference>
<evidence type="ECO:0000256" key="1">
    <source>
        <dbReference type="ARBA" id="ARBA00004123"/>
    </source>
</evidence>
<dbReference type="SUPFAM" id="SSF49417">
    <property type="entry name" value="p53-like transcription factors"/>
    <property type="match status" value="1"/>
</dbReference>
<dbReference type="PROSITE" id="PS01264">
    <property type="entry name" value="TBOX_2"/>
    <property type="match status" value="1"/>
</dbReference>
<keyword evidence="2" id="KW-0805">Transcription regulation</keyword>
<dbReference type="FunFam" id="2.60.40.820:FF:000007">
    <property type="entry name" value="T-box transcription factor"/>
    <property type="match status" value="1"/>
</dbReference>
<dbReference type="GO" id="GO:0000981">
    <property type="term" value="F:DNA-binding transcription factor activity, RNA polymerase II-specific"/>
    <property type="evidence" value="ECO:0007669"/>
    <property type="project" value="TreeGrafter"/>
</dbReference>
<organism evidence="8 9">
    <name type="scientific">Drosophila busckii</name>
    <name type="common">Fruit fly</name>
    <dbReference type="NCBI Taxonomy" id="30019"/>
    <lineage>
        <taxon>Eukaryota</taxon>
        <taxon>Metazoa</taxon>
        <taxon>Ecdysozoa</taxon>
        <taxon>Arthropoda</taxon>
        <taxon>Hexapoda</taxon>
        <taxon>Insecta</taxon>
        <taxon>Pterygota</taxon>
        <taxon>Neoptera</taxon>
        <taxon>Endopterygota</taxon>
        <taxon>Diptera</taxon>
        <taxon>Brachycera</taxon>
        <taxon>Muscomorpha</taxon>
        <taxon>Ephydroidea</taxon>
        <taxon>Drosophilidae</taxon>
        <taxon>Drosophila</taxon>
    </lineage>
</organism>
<dbReference type="InterPro" id="IPR046360">
    <property type="entry name" value="T-box_DNA-bd"/>
</dbReference>
<comment type="subcellular location">
    <subcellularLocation>
        <location evidence="1 6">Nucleus</location>
    </subcellularLocation>
</comment>
<proteinExistence type="predicted"/>
<dbReference type="InterPro" id="IPR008967">
    <property type="entry name" value="p53-like_TF_DNA-bd_sf"/>
</dbReference>
<dbReference type="Gene3D" id="2.60.40.820">
    <property type="entry name" value="Transcription factor, T-box"/>
    <property type="match status" value="1"/>
</dbReference>
<evidence type="ECO:0000313" key="8">
    <source>
        <dbReference type="EMBL" id="ALC49312.1"/>
    </source>
</evidence>
<keyword evidence="9" id="KW-1185">Reference proteome</keyword>
<gene>
    <name evidence="8" type="ORF">Dbus_chrXg1168</name>
</gene>
<dbReference type="Proteomes" id="UP000494163">
    <property type="component" value="Chromosome X"/>
</dbReference>
<dbReference type="InterPro" id="IPR018186">
    <property type="entry name" value="TF_T-box_CS"/>
</dbReference>
<dbReference type="PROSITE" id="PS50252">
    <property type="entry name" value="TBOX_3"/>
    <property type="match status" value="1"/>
</dbReference>
<dbReference type="AlphaFoldDB" id="A0A0M4F9P7"/>
<evidence type="ECO:0000256" key="5">
    <source>
        <dbReference type="ARBA" id="ARBA00023242"/>
    </source>
</evidence>
<reference evidence="8 9" key="1">
    <citation type="submission" date="2015-08" db="EMBL/GenBank/DDBJ databases">
        <title>Ancestral chromatin configuration constrains chromatin evolution on differentiating sex chromosomes in Drosophila.</title>
        <authorList>
            <person name="Zhou Q."/>
            <person name="Bachtrog D."/>
        </authorList>
    </citation>
    <scope>NUCLEOTIDE SEQUENCE [LARGE SCALE GENOMIC DNA]</scope>
    <source>
        <tissue evidence="8">Whole larvae</tissue>
    </source>
</reference>
<evidence type="ECO:0000256" key="3">
    <source>
        <dbReference type="ARBA" id="ARBA00023125"/>
    </source>
</evidence>
<dbReference type="GO" id="GO:0000785">
    <property type="term" value="C:chromatin"/>
    <property type="evidence" value="ECO:0007669"/>
    <property type="project" value="TreeGrafter"/>
</dbReference>
<dbReference type="InterPro" id="IPR036960">
    <property type="entry name" value="T-box_sf"/>
</dbReference>
<dbReference type="EMBL" id="CP012528">
    <property type="protein sequence ID" value="ALC49312.1"/>
    <property type="molecule type" value="Genomic_DNA"/>
</dbReference>
<name>A0A0M4F9P7_DROBS</name>
<evidence type="ECO:0000256" key="4">
    <source>
        <dbReference type="ARBA" id="ARBA00023163"/>
    </source>
</evidence>
<dbReference type="PROSITE" id="PS01283">
    <property type="entry name" value="TBOX_1"/>
    <property type="match status" value="1"/>
</dbReference>
<feature type="domain" description="T-box" evidence="7">
    <location>
        <begin position="95"/>
        <end position="280"/>
    </location>
</feature>
<protein>
    <submittedName>
        <fullName evidence="8">Org-1</fullName>
    </submittedName>
</protein>
<dbReference type="InterPro" id="IPR001699">
    <property type="entry name" value="TF_T-box"/>
</dbReference>
<keyword evidence="4" id="KW-0804">Transcription</keyword>
<dbReference type="GO" id="GO:0045893">
    <property type="term" value="P:positive regulation of DNA-templated transcription"/>
    <property type="evidence" value="ECO:0007669"/>
    <property type="project" value="InterPro"/>
</dbReference>
<dbReference type="PANTHER" id="PTHR11267:SF195">
    <property type="entry name" value="OPTOMOTOR-BLIND-RELATED-GENE-1, ISOFORM A"/>
    <property type="match status" value="1"/>
</dbReference>
<dbReference type="GO" id="GO:0005634">
    <property type="term" value="C:nucleus"/>
    <property type="evidence" value="ECO:0007669"/>
    <property type="project" value="UniProtKB-SubCell"/>
</dbReference>
<comment type="caution">
    <text evidence="6">Lacks conserved residue(s) required for the propagation of feature annotation.</text>
</comment>
<dbReference type="OMA" id="ENEHASH"/>
<dbReference type="STRING" id="30019.A0A0M4F9P7"/>
<keyword evidence="5 6" id="KW-0539">Nucleus</keyword>
<evidence type="ECO:0000256" key="6">
    <source>
        <dbReference type="PROSITE-ProRule" id="PRU00201"/>
    </source>
</evidence>
<evidence type="ECO:0000313" key="9">
    <source>
        <dbReference type="Proteomes" id="UP000494163"/>
    </source>
</evidence>
<dbReference type="GO" id="GO:0000978">
    <property type="term" value="F:RNA polymerase II cis-regulatory region sequence-specific DNA binding"/>
    <property type="evidence" value="ECO:0007669"/>
    <property type="project" value="InterPro"/>
</dbReference>
<accession>A0A0M4F9P7</accession>
<dbReference type="CDD" id="cd20187">
    <property type="entry name" value="T-box_TBX1_10-like"/>
    <property type="match status" value="1"/>
</dbReference>
<dbReference type="GO" id="GO:0001708">
    <property type="term" value="P:cell fate specification"/>
    <property type="evidence" value="ECO:0007669"/>
    <property type="project" value="TreeGrafter"/>
</dbReference>
<dbReference type="OrthoDB" id="7442607at2759"/>
<dbReference type="PANTHER" id="PTHR11267">
    <property type="entry name" value="T-BOX PROTEIN-RELATED"/>
    <property type="match status" value="1"/>
</dbReference>
<evidence type="ECO:0000259" key="7">
    <source>
        <dbReference type="PROSITE" id="PS50252"/>
    </source>
</evidence>
<dbReference type="SMART" id="SM00425">
    <property type="entry name" value="TBOX"/>
    <property type="match status" value="1"/>
</dbReference>
<keyword evidence="3 6" id="KW-0238">DNA-binding</keyword>
<dbReference type="Pfam" id="PF00907">
    <property type="entry name" value="T-box"/>
    <property type="match status" value="1"/>
</dbReference>
<sequence>MTHLMGPTECASAMVGTMPFLDNGLNANITDYGCYANDYWTNTYTNGALSPMKQIEDALFSETPAPFLHNCNCASDLQQEPEPVHPSLAQAMVVLETKALWDQFHAQGTEMIITKTGRRMFPTFQVRIGGLDPHATYICMMDFVPMDDKRYRYAFHNSCWVVAGKADAISPPRIHVHPDSPAAGANWMKQIVSFDKLKLTNNQLDENGHIILNSMHRYQPRFHLVYLPSKNASLDENEHASHFRTFIFPETSFTAVTAYQNQRVTQLKISSNPFAKGFRDDGTNDVPYDKLKVSSGHMRQAAAAAAYSYQSFYGSAAAAHQMMRPNSYIDLGPR</sequence>